<sequence>MLESRSYHCPYCGEENEALIDRSIPQQSYIEDCTVCCRPITLQISCNPQIQLIAIRDDE</sequence>
<proteinExistence type="predicted"/>
<evidence type="ECO:0000313" key="1">
    <source>
        <dbReference type="EMBL" id="MCG7946182.1"/>
    </source>
</evidence>
<evidence type="ECO:0000313" key="2">
    <source>
        <dbReference type="Proteomes" id="UP000886667"/>
    </source>
</evidence>
<organism evidence="1 2">
    <name type="scientific">Candidatus Thiodiazotropha taylori</name>
    <dbReference type="NCBI Taxonomy" id="2792791"/>
    <lineage>
        <taxon>Bacteria</taxon>
        <taxon>Pseudomonadati</taxon>
        <taxon>Pseudomonadota</taxon>
        <taxon>Gammaproteobacteria</taxon>
        <taxon>Chromatiales</taxon>
        <taxon>Sedimenticolaceae</taxon>
        <taxon>Candidatus Thiodiazotropha</taxon>
    </lineage>
</organism>
<dbReference type="Pfam" id="PF14255">
    <property type="entry name" value="Zn_ribbon_21"/>
    <property type="match status" value="1"/>
</dbReference>
<comment type="caution">
    <text evidence="1">The sequence shown here is derived from an EMBL/GenBank/DDBJ whole genome shotgun (WGS) entry which is preliminary data.</text>
</comment>
<accession>A0A9E4KCP3</accession>
<dbReference type="EMBL" id="JAEPCM010000251">
    <property type="protein sequence ID" value="MCG7946182.1"/>
    <property type="molecule type" value="Genomic_DNA"/>
</dbReference>
<protein>
    <submittedName>
        <fullName evidence="1">CPXCG motif-containing cysteine-rich protein</fullName>
    </submittedName>
</protein>
<dbReference type="InterPro" id="IPR025990">
    <property type="entry name" value="zinc_ribbon_bacterial"/>
</dbReference>
<reference evidence="1" key="1">
    <citation type="journal article" date="2021" name="Proc. Natl. Acad. Sci. U.S.A.">
        <title>Global biogeography of chemosynthetic symbionts reveals both localized and globally distributed symbiont groups. .</title>
        <authorList>
            <person name="Osvatic J.T."/>
            <person name="Wilkins L.G.E."/>
            <person name="Leibrecht L."/>
            <person name="Leray M."/>
            <person name="Zauner S."/>
            <person name="Polzin J."/>
            <person name="Camacho Y."/>
            <person name="Gros O."/>
            <person name="van Gils J.A."/>
            <person name="Eisen J.A."/>
            <person name="Petersen J.M."/>
            <person name="Yuen B."/>
        </authorList>
    </citation>
    <scope>NUCLEOTIDE SEQUENCE</scope>
    <source>
        <strain evidence="1">MAGclacostrist064TRANS</strain>
    </source>
</reference>
<dbReference type="PIRSF" id="PIRSF037225">
    <property type="entry name" value="UCP037225"/>
    <property type="match status" value="1"/>
</dbReference>
<dbReference type="AlphaFoldDB" id="A0A9E4KCP3"/>
<dbReference type="InterPro" id="IPR017143">
    <property type="entry name" value="UCP037225"/>
</dbReference>
<gene>
    <name evidence="1" type="ORF">JAZ07_07515</name>
</gene>
<dbReference type="Proteomes" id="UP000886667">
    <property type="component" value="Unassembled WGS sequence"/>
</dbReference>
<name>A0A9E4KCP3_9GAMM</name>